<dbReference type="Proteomes" id="UP000747110">
    <property type="component" value="Unassembled WGS sequence"/>
</dbReference>
<dbReference type="AlphaFoldDB" id="A0A8J4CKD2"/>
<comment type="caution">
    <text evidence="2">The sequence shown here is derived from an EMBL/GenBank/DDBJ whole genome shotgun (WGS) entry which is preliminary data.</text>
</comment>
<feature type="non-terminal residue" evidence="2">
    <location>
        <position position="1"/>
    </location>
</feature>
<accession>A0A8J4CKD2</accession>
<gene>
    <name evidence="2" type="ORF">Vretifemale_10866</name>
</gene>
<proteinExistence type="predicted"/>
<sequence length="171" mass="17450">EALPQGSTFVDRGGVTEPKAAEDLPADDNEPMEEDAITGYNTSVVERLQDTAASPPEAGPPPALTAKHPTGAAVPKPRPKFRRGGAAAAAMETEKGNAPAAAGTGSGTGQTVPAQKRGRRAAVPEEERKCDPYVIDAELNAEEGGGDAVGHPSAAKKPKKGAQKGPEPKAR</sequence>
<organism evidence="2 3">
    <name type="scientific">Volvox reticuliferus</name>
    <dbReference type="NCBI Taxonomy" id="1737510"/>
    <lineage>
        <taxon>Eukaryota</taxon>
        <taxon>Viridiplantae</taxon>
        <taxon>Chlorophyta</taxon>
        <taxon>core chlorophytes</taxon>
        <taxon>Chlorophyceae</taxon>
        <taxon>CS clade</taxon>
        <taxon>Chlamydomonadales</taxon>
        <taxon>Volvocaceae</taxon>
        <taxon>Volvox</taxon>
    </lineage>
</organism>
<reference evidence="2" key="1">
    <citation type="journal article" date="2021" name="Proc. Natl. Acad. Sci. U.S.A.">
        <title>Three genomes in the algal genus Volvox reveal the fate of a haploid sex-determining region after a transition to homothallism.</title>
        <authorList>
            <person name="Yamamoto K."/>
            <person name="Hamaji T."/>
            <person name="Kawai-Toyooka H."/>
            <person name="Matsuzaki R."/>
            <person name="Takahashi F."/>
            <person name="Nishimura Y."/>
            <person name="Kawachi M."/>
            <person name="Noguchi H."/>
            <person name="Minakuchi Y."/>
            <person name="Umen J.G."/>
            <person name="Toyoda A."/>
            <person name="Nozaki H."/>
        </authorList>
    </citation>
    <scope>NUCLEOTIDE SEQUENCE</scope>
    <source>
        <strain evidence="2">NIES-3786</strain>
    </source>
</reference>
<name>A0A8J4CKD2_9CHLO</name>
<evidence type="ECO:0000256" key="1">
    <source>
        <dbReference type="SAM" id="MobiDB-lite"/>
    </source>
</evidence>
<feature type="compositionally biased region" description="Basic and acidic residues" evidence="1">
    <location>
        <begin position="122"/>
        <end position="131"/>
    </location>
</feature>
<keyword evidence="3" id="KW-1185">Reference proteome</keyword>
<dbReference type="EMBL" id="BNCP01000022">
    <property type="protein sequence ID" value="GIL81898.1"/>
    <property type="molecule type" value="Genomic_DNA"/>
</dbReference>
<feature type="compositionally biased region" description="Acidic residues" evidence="1">
    <location>
        <begin position="24"/>
        <end position="36"/>
    </location>
</feature>
<feature type="non-terminal residue" evidence="2">
    <location>
        <position position="171"/>
    </location>
</feature>
<evidence type="ECO:0000313" key="3">
    <source>
        <dbReference type="Proteomes" id="UP000747110"/>
    </source>
</evidence>
<protein>
    <submittedName>
        <fullName evidence="2">Uncharacterized protein</fullName>
    </submittedName>
</protein>
<feature type="region of interest" description="Disordered" evidence="1">
    <location>
        <begin position="1"/>
        <end position="171"/>
    </location>
</feature>
<evidence type="ECO:0000313" key="2">
    <source>
        <dbReference type="EMBL" id="GIL81898.1"/>
    </source>
</evidence>